<gene>
    <name evidence="2" type="ordered locus">Ngar_c35690</name>
</gene>
<keyword evidence="3" id="KW-1185">Reference proteome</keyword>
<dbReference type="InParanoid" id="K0IMQ3"/>
<feature type="transmembrane region" description="Helical" evidence="1">
    <location>
        <begin position="304"/>
        <end position="327"/>
    </location>
</feature>
<evidence type="ECO:0000313" key="3">
    <source>
        <dbReference type="Proteomes" id="UP000008037"/>
    </source>
</evidence>
<feature type="transmembrane region" description="Helical" evidence="1">
    <location>
        <begin position="151"/>
        <end position="172"/>
    </location>
</feature>
<keyword evidence="1" id="KW-0812">Transmembrane</keyword>
<dbReference type="Proteomes" id="UP000008037">
    <property type="component" value="Chromosome"/>
</dbReference>
<keyword evidence="1" id="KW-0472">Membrane</keyword>
<dbReference type="AlphaFoldDB" id="K0IMQ3"/>
<evidence type="ECO:0000313" key="2">
    <source>
        <dbReference type="EMBL" id="AFU60482.1"/>
    </source>
</evidence>
<dbReference type="EMBL" id="CP002408">
    <property type="protein sequence ID" value="AFU60482.1"/>
    <property type="molecule type" value="Genomic_DNA"/>
</dbReference>
<evidence type="ECO:0000256" key="1">
    <source>
        <dbReference type="SAM" id="Phobius"/>
    </source>
</evidence>
<feature type="transmembrane region" description="Helical" evidence="1">
    <location>
        <begin position="267"/>
        <end position="292"/>
    </location>
</feature>
<feature type="transmembrane region" description="Helical" evidence="1">
    <location>
        <begin position="48"/>
        <end position="69"/>
    </location>
</feature>
<feature type="transmembrane region" description="Helical" evidence="1">
    <location>
        <begin position="89"/>
        <end position="110"/>
    </location>
</feature>
<feature type="transmembrane region" description="Helical" evidence="1">
    <location>
        <begin position="199"/>
        <end position="222"/>
    </location>
</feature>
<dbReference type="OrthoDB" id="12326at2157"/>
<accession>K0IMQ3</accession>
<feature type="transmembrane region" description="Helical" evidence="1">
    <location>
        <begin position="234"/>
        <end position="255"/>
    </location>
</feature>
<organism evidence="2 3">
    <name type="scientific">Nitrososphaera gargensis (strain Ga9.2)</name>
    <dbReference type="NCBI Taxonomy" id="1237085"/>
    <lineage>
        <taxon>Archaea</taxon>
        <taxon>Nitrososphaerota</taxon>
        <taxon>Nitrososphaeria</taxon>
        <taxon>Nitrososphaerales</taxon>
        <taxon>Nitrososphaeraceae</taxon>
        <taxon>Nitrososphaera</taxon>
    </lineage>
</organism>
<keyword evidence="1" id="KW-1133">Transmembrane helix</keyword>
<dbReference type="KEGG" id="nga:Ngar_c35690"/>
<reference evidence="2 3" key="1">
    <citation type="journal article" date="2012" name="Environ. Microbiol.">
        <title>The genome of the ammonia-oxidizing Candidatus Nitrososphaera gargensis: insights into metabolic versatility and environmental adaptations.</title>
        <authorList>
            <person name="Spang A."/>
            <person name="Poehlein A."/>
            <person name="Offre P."/>
            <person name="Zumbragel S."/>
            <person name="Haider S."/>
            <person name="Rychlik N."/>
            <person name="Nowka B."/>
            <person name="Schmeisser C."/>
            <person name="Lebedeva E.V."/>
            <person name="Rattei T."/>
            <person name="Bohm C."/>
            <person name="Schmid M."/>
            <person name="Galushko A."/>
            <person name="Hatzenpichler R."/>
            <person name="Weinmaier T."/>
            <person name="Daniel R."/>
            <person name="Schleper C."/>
            <person name="Spieck E."/>
            <person name="Streit W."/>
            <person name="Wagner M."/>
        </authorList>
    </citation>
    <scope>NUCLEOTIDE SEQUENCE [LARGE SCALE GENOMIC DNA]</scope>
    <source>
        <strain evidence="3">Ga9.2</strain>
    </source>
</reference>
<name>K0IMQ3_NITGG</name>
<dbReference type="BioCyc" id="CNIT1237085:G1324-3570-MONOMER"/>
<dbReference type="RefSeq" id="WP_015021014.1">
    <property type="nucleotide sequence ID" value="NC_018719.1"/>
</dbReference>
<feature type="transmembrane region" description="Helical" evidence="1">
    <location>
        <begin position="12"/>
        <end position="36"/>
    </location>
</feature>
<feature type="transmembrane region" description="Helical" evidence="1">
    <location>
        <begin position="125"/>
        <end position="144"/>
    </location>
</feature>
<proteinExistence type="predicted"/>
<dbReference type="GeneID" id="13797380"/>
<protein>
    <submittedName>
        <fullName evidence="2">Uncharacterized protein</fullName>
    </submittedName>
</protein>
<dbReference type="HOGENOM" id="CLU_600815_0_0_2"/>
<sequence length="455" mass="50495">MAHTTPEYERRTTLLPTIMMIIITAVLVVDISLSFVPDLQSIPGSWTNATFVVLVSIFAIGQFIVIRYIEQLINKGAVRARGIKIFHKVTKIVQYVLAAVLVFTALQLLLTSEYSTVILQMGSSIAYGLSVAVMAFLSFLFLSWYRSNKNLVVFSYGVSSAIVCISLSLLIAQNYALLSGLPAERDAQSEPNLPFPNDIMYLTALSSAVSFFLLWFSTALLLHHYSSRIGRAKFWLIMGAPIFSFVIQFSVLPQITAAYANPYTDMLYLVLLGNVLPAVTTGILFGVPFWIISRTIRNEVLRRCMSIAAWGSALLQLSSLAGIYLALYPPFGLYGSLSTGLACYLILVGIYSSALMASIDRKLRLFIKKNTIERTMKLINVIGEAEMKKEIEGQVLQISQKYADKMTDETGMPSSITQQEIEKYVETAIEEVRNSKSLALKNDARRNSKADSLAE</sequence>
<feature type="transmembrane region" description="Helical" evidence="1">
    <location>
        <begin position="333"/>
        <end position="359"/>
    </location>
</feature>